<evidence type="ECO:0000256" key="5">
    <source>
        <dbReference type="HAMAP-Rule" id="MF_01114"/>
    </source>
</evidence>
<dbReference type="InterPro" id="IPR053926">
    <property type="entry name" value="RecX_HTH_1st"/>
</dbReference>
<evidence type="ECO:0000256" key="1">
    <source>
        <dbReference type="ARBA" id="ARBA00004496"/>
    </source>
</evidence>
<dbReference type="RefSeq" id="WP_107300804.1">
    <property type="nucleotide sequence ID" value="NZ_PYMB01000024.1"/>
</dbReference>
<feature type="domain" description="RecX first three-helical" evidence="8">
    <location>
        <begin position="10"/>
        <end position="47"/>
    </location>
</feature>
<reference evidence="9 10" key="1">
    <citation type="submission" date="2018-03" db="EMBL/GenBank/DDBJ databases">
        <title>Whole genome sequencing of Histamine producing bacteria.</title>
        <authorList>
            <person name="Butler K."/>
        </authorList>
    </citation>
    <scope>NUCLEOTIDE SEQUENCE [LARGE SCALE GENOMIC DNA]</scope>
    <source>
        <strain evidence="9 10">DSM 19138</strain>
    </source>
</reference>
<dbReference type="InterPro" id="IPR053924">
    <property type="entry name" value="RecX_HTH_2nd"/>
</dbReference>
<evidence type="ECO:0000259" key="7">
    <source>
        <dbReference type="Pfam" id="PF21981"/>
    </source>
</evidence>
<dbReference type="HAMAP" id="MF_01114">
    <property type="entry name" value="RecX"/>
    <property type="match status" value="1"/>
</dbReference>
<evidence type="ECO:0000256" key="3">
    <source>
        <dbReference type="ARBA" id="ARBA00018111"/>
    </source>
</evidence>
<dbReference type="Pfam" id="PF02631">
    <property type="entry name" value="RecX_HTH2"/>
    <property type="match status" value="1"/>
</dbReference>
<keyword evidence="4 5" id="KW-0963">Cytoplasm</keyword>
<dbReference type="Gene3D" id="1.10.10.10">
    <property type="entry name" value="Winged helix-like DNA-binding domain superfamily/Winged helix DNA-binding domain"/>
    <property type="match status" value="3"/>
</dbReference>
<dbReference type="GO" id="GO:0005737">
    <property type="term" value="C:cytoplasm"/>
    <property type="evidence" value="ECO:0007669"/>
    <property type="project" value="UniProtKB-SubCell"/>
</dbReference>
<dbReference type="Pfam" id="PF21981">
    <property type="entry name" value="RecX_HTH3"/>
    <property type="match status" value="1"/>
</dbReference>
<protein>
    <recommendedName>
        <fullName evidence="3 5">Regulatory protein RecX</fullName>
    </recommendedName>
</protein>
<dbReference type="InterPro" id="IPR036388">
    <property type="entry name" value="WH-like_DNA-bd_sf"/>
</dbReference>
<accession>A0A2T3N624</accession>
<dbReference type="Proteomes" id="UP000241346">
    <property type="component" value="Unassembled WGS sequence"/>
</dbReference>
<dbReference type="InterPro" id="IPR053925">
    <property type="entry name" value="RecX_HTH_3rd"/>
</dbReference>
<feature type="domain" description="RecX third three-helical" evidence="7">
    <location>
        <begin position="102"/>
        <end position="147"/>
    </location>
</feature>
<comment type="caution">
    <text evidence="9">The sequence shown here is derived from an EMBL/GenBank/DDBJ whole genome shotgun (WGS) entry which is preliminary data.</text>
</comment>
<dbReference type="PANTHER" id="PTHR33602">
    <property type="entry name" value="REGULATORY PROTEIN RECX FAMILY PROTEIN"/>
    <property type="match status" value="1"/>
</dbReference>
<evidence type="ECO:0000256" key="2">
    <source>
        <dbReference type="ARBA" id="ARBA00009695"/>
    </source>
</evidence>
<organism evidence="9 10">
    <name type="scientific">Photobacterium rosenbergii</name>
    <dbReference type="NCBI Taxonomy" id="294936"/>
    <lineage>
        <taxon>Bacteria</taxon>
        <taxon>Pseudomonadati</taxon>
        <taxon>Pseudomonadota</taxon>
        <taxon>Gammaproteobacteria</taxon>
        <taxon>Vibrionales</taxon>
        <taxon>Vibrionaceae</taxon>
        <taxon>Photobacterium</taxon>
    </lineage>
</organism>
<proteinExistence type="inferred from homology"/>
<evidence type="ECO:0000259" key="8">
    <source>
        <dbReference type="Pfam" id="PF21982"/>
    </source>
</evidence>
<gene>
    <name evidence="5" type="primary">recX</name>
    <name evidence="9" type="ORF">C9J01_24930</name>
</gene>
<comment type="subcellular location">
    <subcellularLocation>
        <location evidence="1 5">Cytoplasm</location>
    </subcellularLocation>
</comment>
<name>A0A2T3N624_9GAMM</name>
<dbReference type="PANTHER" id="PTHR33602:SF1">
    <property type="entry name" value="REGULATORY PROTEIN RECX FAMILY PROTEIN"/>
    <property type="match status" value="1"/>
</dbReference>
<dbReference type="Pfam" id="PF21982">
    <property type="entry name" value="RecX_HTH1"/>
    <property type="match status" value="1"/>
</dbReference>
<sequence>MKTKKPTQSAKQAAVRYLSRRDHAEQELQQKLLARGFEQEEVDEAVALCQDYNWLDDARFAERLLNNGIAKGWGLLRIRQEMAHKGIHEEVVSQLFEDDEFDWFEHAREVARRKYGDSPMDTDKEKARRLRFMQSRGFDFEQVKFALDVDDDEY</sequence>
<dbReference type="NCBIfam" id="NF001057">
    <property type="entry name" value="PRK00117.3-3"/>
    <property type="match status" value="1"/>
</dbReference>
<feature type="domain" description="RecX second three-helical" evidence="6">
    <location>
        <begin position="56"/>
        <end position="94"/>
    </location>
</feature>
<comment type="similarity">
    <text evidence="2 5">Belongs to the RecX family.</text>
</comment>
<comment type="function">
    <text evidence="5">Modulates RecA activity.</text>
</comment>
<evidence type="ECO:0000256" key="4">
    <source>
        <dbReference type="ARBA" id="ARBA00022490"/>
    </source>
</evidence>
<evidence type="ECO:0000259" key="6">
    <source>
        <dbReference type="Pfam" id="PF02631"/>
    </source>
</evidence>
<dbReference type="InterPro" id="IPR003783">
    <property type="entry name" value="Regulatory_RecX"/>
</dbReference>
<dbReference type="AlphaFoldDB" id="A0A2T3N624"/>
<dbReference type="OrthoDB" id="7066780at2"/>
<dbReference type="GO" id="GO:0006282">
    <property type="term" value="P:regulation of DNA repair"/>
    <property type="evidence" value="ECO:0007669"/>
    <property type="project" value="UniProtKB-UniRule"/>
</dbReference>
<evidence type="ECO:0000313" key="9">
    <source>
        <dbReference type="EMBL" id="PSW08041.1"/>
    </source>
</evidence>
<dbReference type="EMBL" id="PYMB01000024">
    <property type="protein sequence ID" value="PSW08041.1"/>
    <property type="molecule type" value="Genomic_DNA"/>
</dbReference>
<evidence type="ECO:0000313" key="10">
    <source>
        <dbReference type="Proteomes" id="UP000241346"/>
    </source>
</evidence>